<dbReference type="PANTHER" id="PTHR43233:SF1">
    <property type="entry name" value="FAMILY N-ACETYLTRANSFERASE, PUTATIVE (AFU_ORTHOLOGUE AFUA_6G03350)-RELATED"/>
    <property type="match status" value="1"/>
</dbReference>
<name>A0A975DHH4_9GAMM</name>
<gene>
    <name evidence="2" type="ORF">J5O05_15645</name>
</gene>
<proteinExistence type="predicted"/>
<dbReference type="Gene3D" id="3.40.630.30">
    <property type="match status" value="1"/>
</dbReference>
<reference evidence="2" key="1">
    <citation type="submission" date="2021-03" db="EMBL/GenBank/DDBJ databases">
        <title>Complete Genome of Pseudoalteromonas xiamenensis STKMTI.2, a new potential marine bacterium producing anti-Vibrio compounds.</title>
        <authorList>
            <person name="Handayani D.P."/>
            <person name="Isnansetyo A."/>
            <person name="Istiqomah I."/>
            <person name="Jumina J."/>
        </authorList>
    </citation>
    <scope>NUCLEOTIDE SEQUENCE</scope>
    <source>
        <strain evidence="2">STKMTI.2</strain>
    </source>
</reference>
<dbReference type="AlphaFoldDB" id="A0A975DHH4"/>
<keyword evidence="3" id="KW-1185">Reference proteome</keyword>
<dbReference type="GO" id="GO:0016747">
    <property type="term" value="F:acyltransferase activity, transferring groups other than amino-acyl groups"/>
    <property type="evidence" value="ECO:0007669"/>
    <property type="project" value="InterPro"/>
</dbReference>
<dbReference type="CDD" id="cd04301">
    <property type="entry name" value="NAT_SF"/>
    <property type="match status" value="1"/>
</dbReference>
<sequence>MQQSIEHSMCFGAYIDGELIAFARVITDTVVFAYLLDVFVLENHQGKGVGKQLLGHILNHEKLQTVNWLLRTNDAAALYEKFGFKVIDAPETYLRKPC</sequence>
<dbReference type="PROSITE" id="PS51186">
    <property type="entry name" value="GNAT"/>
    <property type="match status" value="1"/>
</dbReference>
<dbReference type="InterPro" id="IPR053144">
    <property type="entry name" value="Acetyltransferase_Butenolide"/>
</dbReference>
<evidence type="ECO:0000259" key="1">
    <source>
        <dbReference type="PROSITE" id="PS51186"/>
    </source>
</evidence>
<dbReference type="InterPro" id="IPR016181">
    <property type="entry name" value="Acyl_CoA_acyltransferase"/>
</dbReference>
<organism evidence="2 3">
    <name type="scientific">Pseudoalteromonas xiamenensis</name>
    <dbReference type="NCBI Taxonomy" id="882626"/>
    <lineage>
        <taxon>Bacteria</taxon>
        <taxon>Pseudomonadati</taxon>
        <taxon>Pseudomonadota</taxon>
        <taxon>Gammaproteobacteria</taxon>
        <taxon>Alteromonadales</taxon>
        <taxon>Pseudoalteromonadaceae</taxon>
        <taxon>Pseudoalteromonas</taxon>
    </lineage>
</organism>
<accession>A0A975DHH4</accession>
<feature type="domain" description="N-acetyltransferase" evidence="1">
    <location>
        <begin position="1"/>
        <end position="98"/>
    </location>
</feature>
<dbReference type="InterPro" id="IPR000182">
    <property type="entry name" value="GNAT_dom"/>
</dbReference>
<dbReference type="SUPFAM" id="SSF55729">
    <property type="entry name" value="Acyl-CoA N-acyltransferases (Nat)"/>
    <property type="match status" value="1"/>
</dbReference>
<dbReference type="EMBL" id="CP072133">
    <property type="protein sequence ID" value="QTH71212.1"/>
    <property type="molecule type" value="Genomic_DNA"/>
</dbReference>
<dbReference type="RefSeq" id="WP_208842853.1">
    <property type="nucleotide sequence ID" value="NZ_CP072133.1"/>
</dbReference>
<protein>
    <submittedName>
        <fullName evidence="2">GNAT family N-acetyltransferase</fullName>
    </submittedName>
</protein>
<evidence type="ECO:0000313" key="3">
    <source>
        <dbReference type="Proteomes" id="UP000664904"/>
    </source>
</evidence>
<dbReference type="KEGG" id="pxi:J5O05_15645"/>
<dbReference type="Pfam" id="PF13508">
    <property type="entry name" value="Acetyltransf_7"/>
    <property type="match status" value="1"/>
</dbReference>
<dbReference type="Proteomes" id="UP000664904">
    <property type="component" value="Chromosome"/>
</dbReference>
<evidence type="ECO:0000313" key="2">
    <source>
        <dbReference type="EMBL" id="QTH71212.1"/>
    </source>
</evidence>
<dbReference type="PANTHER" id="PTHR43233">
    <property type="entry name" value="FAMILY N-ACETYLTRANSFERASE, PUTATIVE (AFU_ORTHOLOGUE AFUA_6G03350)-RELATED"/>
    <property type="match status" value="1"/>
</dbReference>